<feature type="compositionally biased region" description="Basic residues" evidence="1">
    <location>
        <begin position="50"/>
        <end position="70"/>
    </location>
</feature>
<evidence type="ECO:0000256" key="1">
    <source>
        <dbReference type="SAM" id="MobiDB-lite"/>
    </source>
</evidence>
<evidence type="ECO:0000313" key="2">
    <source>
        <dbReference type="EMBL" id="RBO85201.1"/>
    </source>
</evidence>
<dbReference type="EMBL" id="QNRE01000015">
    <property type="protein sequence ID" value="RBO85201.1"/>
    <property type="molecule type" value="Genomic_DNA"/>
</dbReference>
<feature type="region of interest" description="Disordered" evidence="1">
    <location>
        <begin position="260"/>
        <end position="281"/>
    </location>
</feature>
<feature type="region of interest" description="Disordered" evidence="1">
    <location>
        <begin position="1"/>
        <end position="105"/>
    </location>
</feature>
<proteinExistence type="predicted"/>
<dbReference type="AlphaFoldDB" id="A0A366D584"/>
<keyword evidence="3" id="KW-1185">Reference proteome</keyword>
<comment type="caution">
    <text evidence="2">The sequence shown here is derived from an EMBL/GenBank/DDBJ whole genome shotgun (WGS) entry which is preliminary data.</text>
</comment>
<protein>
    <submittedName>
        <fullName evidence="2">Uncharacterized protein</fullName>
    </submittedName>
</protein>
<dbReference type="Proteomes" id="UP000252586">
    <property type="component" value="Unassembled WGS sequence"/>
</dbReference>
<gene>
    <name evidence="2" type="ORF">DFR74_11549</name>
</gene>
<accession>A0A366D584</accession>
<reference evidence="2 3" key="1">
    <citation type="submission" date="2018-06" db="EMBL/GenBank/DDBJ databases">
        <title>Genomic Encyclopedia of Type Strains, Phase IV (KMG-IV): sequencing the most valuable type-strain genomes for metagenomic binning, comparative biology and taxonomic classification.</title>
        <authorList>
            <person name="Goeker M."/>
        </authorList>
    </citation>
    <scope>NUCLEOTIDE SEQUENCE [LARGE SCALE GENOMIC DNA]</scope>
    <source>
        <strain evidence="2 3">DSM 44599</strain>
    </source>
</reference>
<organism evidence="2 3">
    <name type="scientific">Nocardia puris</name>
    <dbReference type="NCBI Taxonomy" id="208602"/>
    <lineage>
        <taxon>Bacteria</taxon>
        <taxon>Bacillati</taxon>
        <taxon>Actinomycetota</taxon>
        <taxon>Actinomycetes</taxon>
        <taxon>Mycobacteriales</taxon>
        <taxon>Nocardiaceae</taxon>
        <taxon>Nocardia</taxon>
    </lineage>
</organism>
<evidence type="ECO:0000313" key="3">
    <source>
        <dbReference type="Proteomes" id="UP000252586"/>
    </source>
</evidence>
<sequence length="281" mass="29957">MDLTGHRCGRRSDRSGNQWSPVRDTNVMKHHSASFRSTPHVPGPTGYRPLRVRSGRGCSRRPRRCSRTRAHGSGPRFGPAPTASPGPARERAATRATGPRRAGGVRRRVLARPVPGPARRVGAGDGGLSDRGRVGLQIPRQPPHQLHATEEMQWVAVGEIGLALESAHVVRISGLNPRVGEHPCGQPLERRRDLLAAPGVRLAPPGSGPARPLDIDQAFESRHLDNGHSQQPPTCADMLSVGAVRVSAAARCPILRSAAGRCSSRADRPARPGGSSTGRGR</sequence>
<name>A0A366D584_9NOCA</name>